<dbReference type="PROSITE" id="PS51687">
    <property type="entry name" value="SAM_MT_RNA_M5U"/>
    <property type="match status" value="1"/>
</dbReference>
<proteinExistence type="inferred from homology"/>
<dbReference type="PROSITE" id="PS01231">
    <property type="entry name" value="TRMA_2"/>
    <property type="match status" value="1"/>
</dbReference>
<dbReference type="GO" id="GO:0019843">
    <property type="term" value="F:rRNA binding"/>
    <property type="evidence" value="ECO:0007669"/>
    <property type="project" value="TreeGrafter"/>
</dbReference>
<evidence type="ECO:0000313" key="6">
    <source>
        <dbReference type="EMBL" id="JAC75965.1"/>
    </source>
</evidence>
<dbReference type="InterPro" id="IPR011869">
    <property type="entry name" value="TrmA_MeTrfase"/>
</dbReference>
<keyword evidence="4" id="KW-0819">tRNA processing</keyword>
<evidence type="ECO:0000256" key="5">
    <source>
        <dbReference type="PROSITE-ProRule" id="PRU01024"/>
    </source>
</evidence>
<dbReference type="EMBL" id="GBEZ01009638">
    <property type="protein sequence ID" value="JAC75965.1"/>
    <property type="molecule type" value="Transcribed_RNA"/>
</dbReference>
<dbReference type="InterPro" id="IPR030391">
    <property type="entry name" value="MeTrfase_TrmA_CS"/>
</dbReference>
<protein>
    <submittedName>
        <fullName evidence="6">tRNA (Uracil-5-)-methyltransferase</fullName>
    </submittedName>
</protein>
<keyword evidence="2 5" id="KW-0808">Transferase</keyword>
<evidence type="ECO:0000256" key="1">
    <source>
        <dbReference type="ARBA" id="ARBA00022603"/>
    </source>
</evidence>
<evidence type="ECO:0000256" key="4">
    <source>
        <dbReference type="ARBA" id="ARBA00022694"/>
    </source>
</evidence>
<sequence>RNSPRRGRRAASSLVLGTRTCARAMTSRRSPRAGLDDETVKVVKNFDHIMYISCNPDTLADNLESITETHRPEKFAVFDQFPYTHHLECGVYLSRKAPKRKSETTEITA</sequence>
<dbReference type="GO" id="GO:0000049">
    <property type="term" value="F:tRNA binding"/>
    <property type="evidence" value="ECO:0007669"/>
    <property type="project" value="TreeGrafter"/>
</dbReference>
<comment type="caution">
    <text evidence="5">Lacks conserved residue(s) required for the propagation of feature annotation.</text>
</comment>
<reference evidence="6" key="1">
    <citation type="submission" date="2014-05" db="EMBL/GenBank/DDBJ databases">
        <title>The transcriptome of the halophilic microalga Tetraselmis sp. GSL018 isolated from the Great Salt Lake, Utah.</title>
        <authorList>
            <person name="Jinkerson R.E."/>
            <person name="D'Adamo S."/>
            <person name="Posewitz M.C."/>
        </authorList>
    </citation>
    <scope>NUCLEOTIDE SEQUENCE</scope>
    <source>
        <strain evidence="6">GSL018</strain>
    </source>
</reference>
<dbReference type="PANTHER" id="PTHR47790:SF2">
    <property type="entry name" value="TRNA_TMRNA (URACIL-C(5))-METHYLTRANSFERASE"/>
    <property type="match status" value="1"/>
</dbReference>
<dbReference type="GO" id="GO:0032259">
    <property type="term" value="P:methylation"/>
    <property type="evidence" value="ECO:0007669"/>
    <property type="project" value="UniProtKB-KW"/>
</dbReference>
<dbReference type="PANTHER" id="PTHR47790">
    <property type="entry name" value="TRNA/TMRNA (URACIL-C(5))-METHYLTRANSFERASE"/>
    <property type="match status" value="1"/>
</dbReference>
<dbReference type="GO" id="GO:0008033">
    <property type="term" value="P:tRNA processing"/>
    <property type="evidence" value="ECO:0007669"/>
    <property type="project" value="UniProtKB-KW"/>
</dbReference>
<dbReference type="GO" id="GO:0030697">
    <property type="term" value="F:tRNA (uracil(54)-C5)-methyltransferase activity, S-adenosyl methionine-dependent"/>
    <property type="evidence" value="ECO:0007669"/>
    <property type="project" value="InterPro"/>
</dbReference>
<gene>
    <name evidence="6" type="primary">TRMA</name>
    <name evidence="6" type="ORF">TSPGSL018_21570</name>
</gene>
<feature type="non-terminal residue" evidence="6">
    <location>
        <position position="1"/>
    </location>
</feature>
<dbReference type="Pfam" id="PF05958">
    <property type="entry name" value="tRNA_U5-meth_tr"/>
    <property type="match status" value="1"/>
</dbReference>
<evidence type="ECO:0000256" key="2">
    <source>
        <dbReference type="ARBA" id="ARBA00022679"/>
    </source>
</evidence>
<feature type="active site" description="Nucleophile" evidence="5">
    <location>
        <position position="54"/>
    </location>
</feature>
<organism evidence="6">
    <name type="scientific">Tetraselmis sp. GSL018</name>
    <dbReference type="NCBI Taxonomy" id="582737"/>
    <lineage>
        <taxon>Eukaryota</taxon>
        <taxon>Viridiplantae</taxon>
        <taxon>Chlorophyta</taxon>
        <taxon>core chlorophytes</taxon>
        <taxon>Chlorodendrophyceae</taxon>
        <taxon>Chlorodendrales</taxon>
        <taxon>Chlorodendraceae</taxon>
        <taxon>Tetraselmis</taxon>
    </lineage>
</organism>
<name>A0A061RZ58_9CHLO</name>
<dbReference type="InterPro" id="IPR029063">
    <property type="entry name" value="SAM-dependent_MTases_sf"/>
</dbReference>
<evidence type="ECO:0000256" key="3">
    <source>
        <dbReference type="ARBA" id="ARBA00022691"/>
    </source>
</evidence>
<keyword evidence="1 5" id="KW-0489">Methyltransferase</keyword>
<comment type="similarity">
    <text evidence="5">Belongs to the class I-like SAM-binding methyltransferase superfamily. RNA M5U methyltransferase family.</text>
</comment>
<keyword evidence="3 5" id="KW-0949">S-adenosyl-L-methionine</keyword>
<dbReference type="AlphaFoldDB" id="A0A061RZ58"/>
<accession>A0A061RZ58</accession>
<dbReference type="GO" id="GO:0005829">
    <property type="term" value="C:cytosol"/>
    <property type="evidence" value="ECO:0007669"/>
    <property type="project" value="TreeGrafter"/>
</dbReference>
<dbReference type="Gene3D" id="3.40.50.150">
    <property type="entry name" value="Vaccinia Virus protein VP39"/>
    <property type="match status" value="1"/>
</dbReference>
<dbReference type="InterPro" id="IPR010280">
    <property type="entry name" value="U5_MeTrfase_fam"/>
</dbReference>